<name>A0A0J7KAR9_LASNI</name>
<evidence type="ECO:0000313" key="4">
    <source>
        <dbReference type="Proteomes" id="UP000036403"/>
    </source>
</evidence>
<proteinExistence type="predicted"/>
<sequence>MGRPISLQGGSISNLLDINTIERIAISTWERFWNKFLLFGNFSAGLIGIYLGIRIIKLILDTIVHGYALHTVYGWSLYLLGAIWDSLTNLLLHLRARHQVKKLKPTAPAPETQNSGAPRLERRDNENDTQPTHTYPPLPAKENSTYTLELKESKI</sequence>
<evidence type="ECO:0000313" key="3">
    <source>
        <dbReference type="EMBL" id="KMQ87336.1"/>
    </source>
</evidence>
<gene>
    <name evidence="3" type="ORF">RF55_13410</name>
</gene>
<accession>A0A0J7KAR9</accession>
<dbReference type="Pfam" id="PF24664">
    <property type="entry name" value="Monjiviricetes_fusion"/>
    <property type="match status" value="1"/>
</dbReference>
<dbReference type="Proteomes" id="UP000036403">
    <property type="component" value="Unassembled WGS sequence"/>
</dbReference>
<feature type="transmembrane region" description="Helical" evidence="2">
    <location>
        <begin position="36"/>
        <end position="60"/>
    </location>
</feature>
<dbReference type="OrthoDB" id="7699978at2759"/>
<organism evidence="3 4">
    <name type="scientific">Lasius niger</name>
    <name type="common">Black garden ant</name>
    <dbReference type="NCBI Taxonomy" id="67767"/>
    <lineage>
        <taxon>Eukaryota</taxon>
        <taxon>Metazoa</taxon>
        <taxon>Ecdysozoa</taxon>
        <taxon>Arthropoda</taxon>
        <taxon>Hexapoda</taxon>
        <taxon>Insecta</taxon>
        <taxon>Pterygota</taxon>
        <taxon>Neoptera</taxon>
        <taxon>Endopterygota</taxon>
        <taxon>Hymenoptera</taxon>
        <taxon>Apocrita</taxon>
        <taxon>Aculeata</taxon>
        <taxon>Formicoidea</taxon>
        <taxon>Formicidae</taxon>
        <taxon>Formicinae</taxon>
        <taxon>Lasius</taxon>
        <taxon>Lasius</taxon>
    </lineage>
</organism>
<reference evidence="3 4" key="1">
    <citation type="submission" date="2015-04" db="EMBL/GenBank/DDBJ databases">
        <title>Lasius niger genome sequencing.</title>
        <authorList>
            <person name="Konorov E.A."/>
            <person name="Nikitin M.A."/>
            <person name="Kirill M.V."/>
            <person name="Chang P."/>
        </authorList>
    </citation>
    <scope>NUCLEOTIDE SEQUENCE [LARGE SCALE GENOMIC DNA]</scope>
    <source>
        <tissue evidence="3">Whole</tissue>
    </source>
</reference>
<evidence type="ECO:0000256" key="1">
    <source>
        <dbReference type="SAM" id="MobiDB-lite"/>
    </source>
</evidence>
<dbReference type="AlphaFoldDB" id="A0A0J7KAR9"/>
<keyword evidence="2" id="KW-1133">Transmembrane helix</keyword>
<keyword evidence="4" id="KW-1185">Reference proteome</keyword>
<dbReference type="PaxDb" id="67767-A0A0J7KAR9"/>
<feature type="region of interest" description="Disordered" evidence="1">
    <location>
        <begin position="102"/>
        <end position="155"/>
    </location>
</feature>
<protein>
    <submittedName>
        <fullName evidence="3">Uncharacterized protein</fullName>
    </submittedName>
</protein>
<dbReference type="EMBL" id="LBMM01010657">
    <property type="protein sequence ID" value="KMQ87336.1"/>
    <property type="molecule type" value="Genomic_DNA"/>
</dbReference>
<evidence type="ECO:0000256" key="2">
    <source>
        <dbReference type="SAM" id="Phobius"/>
    </source>
</evidence>
<keyword evidence="2" id="KW-0812">Transmembrane</keyword>
<keyword evidence="2" id="KW-0472">Membrane</keyword>
<comment type="caution">
    <text evidence="3">The sequence shown here is derived from an EMBL/GenBank/DDBJ whole genome shotgun (WGS) entry which is preliminary data.</text>
</comment>
<feature type="transmembrane region" description="Helical" evidence="2">
    <location>
        <begin position="72"/>
        <end position="92"/>
    </location>
</feature>